<feature type="binding site" evidence="8">
    <location>
        <position position="193"/>
    </location>
    <ligand>
        <name>Zn(2+)</name>
        <dbReference type="ChEBI" id="CHEBI:29105"/>
    </ligand>
</feature>
<dbReference type="Proteomes" id="UP001321786">
    <property type="component" value="Chromosome"/>
</dbReference>
<evidence type="ECO:0000313" key="11">
    <source>
        <dbReference type="Proteomes" id="UP001321786"/>
    </source>
</evidence>
<feature type="binding site" evidence="8">
    <location>
        <position position="214"/>
    </location>
    <ligand>
        <name>Zn(2+)</name>
        <dbReference type="ChEBI" id="CHEBI:29105"/>
    </ligand>
</feature>
<gene>
    <name evidence="10" type="primary">nagA_2</name>
    <name evidence="10" type="ORF">HLPR_20660</name>
</gene>
<evidence type="ECO:0000256" key="2">
    <source>
        <dbReference type="ARBA" id="ARBA00022723"/>
    </source>
</evidence>
<dbReference type="InterPro" id="IPR003764">
    <property type="entry name" value="GlcNAc_6-P_deAcase"/>
</dbReference>
<evidence type="ECO:0000256" key="5">
    <source>
        <dbReference type="PIRNR" id="PIRNR038994"/>
    </source>
</evidence>
<dbReference type="EMBL" id="AP028654">
    <property type="protein sequence ID" value="BEP29735.1"/>
    <property type="molecule type" value="Genomic_DNA"/>
</dbReference>
<keyword evidence="4 5" id="KW-0119">Carbohydrate metabolism</keyword>
<feature type="binding site" evidence="7">
    <location>
        <begin position="217"/>
        <end position="218"/>
    </location>
    <ligand>
        <name>substrate</name>
    </ligand>
</feature>
<name>A0AAU9EXA8_9FIRM</name>
<reference evidence="10 11" key="1">
    <citation type="submission" date="2023-08" db="EMBL/GenBank/DDBJ databases">
        <title>Helicovermis profunda gen. nov., sp. nov., a novel mesophilic, fermentative bacterium within the Bacillota from a deep-sea hydrothermal vent chimney.</title>
        <authorList>
            <person name="Miyazaki U."/>
            <person name="Mizutani D."/>
            <person name="Hashimoto Y."/>
            <person name="Tame A."/>
            <person name="Sawayama S."/>
            <person name="Miyazaki J."/>
            <person name="Takai K."/>
            <person name="Nakagawa S."/>
        </authorList>
    </citation>
    <scope>NUCLEOTIDE SEQUENCE [LARGE SCALE GENOMIC DNA]</scope>
    <source>
        <strain evidence="10 11">S502</strain>
    </source>
</reference>
<accession>A0AAU9EXA8</accession>
<evidence type="ECO:0000256" key="7">
    <source>
        <dbReference type="PIRSR" id="PIRSR038994-2"/>
    </source>
</evidence>
<feature type="binding site" evidence="7">
    <location>
        <position position="225"/>
    </location>
    <ligand>
        <name>substrate</name>
    </ligand>
</feature>
<protein>
    <submittedName>
        <fullName evidence="10">N-acetylglucosamine-6-phosphate deacetylase</fullName>
    </submittedName>
</protein>
<dbReference type="Pfam" id="PF01979">
    <property type="entry name" value="Amidohydro_1"/>
    <property type="match status" value="1"/>
</dbReference>
<feature type="binding site" evidence="7">
    <location>
        <begin position="304"/>
        <end position="306"/>
    </location>
    <ligand>
        <name>substrate</name>
    </ligand>
</feature>
<dbReference type="PANTHER" id="PTHR11113">
    <property type="entry name" value="N-ACETYLGLUCOSAMINE-6-PHOSPHATE DEACETYLASE"/>
    <property type="match status" value="1"/>
</dbReference>
<dbReference type="Gene3D" id="2.30.40.10">
    <property type="entry name" value="Urease, subunit C, domain 1"/>
    <property type="match status" value="1"/>
</dbReference>
<evidence type="ECO:0000256" key="6">
    <source>
        <dbReference type="PIRSR" id="PIRSR038994-1"/>
    </source>
</evidence>
<dbReference type="RefSeq" id="WP_338535352.1">
    <property type="nucleotide sequence ID" value="NZ_AP028654.1"/>
</dbReference>
<keyword evidence="3 5" id="KW-0378">Hydrolase</keyword>
<dbReference type="InterPro" id="IPR006680">
    <property type="entry name" value="Amidohydro-rel"/>
</dbReference>
<dbReference type="InterPro" id="IPR032466">
    <property type="entry name" value="Metal_Hydrolase"/>
</dbReference>
<dbReference type="NCBIfam" id="TIGR00221">
    <property type="entry name" value="nagA"/>
    <property type="match status" value="1"/>
</dbReference>
<dbReference type="CDD" id="cd00854">
    <property type="entry name" value="NagA"/>
    <property type="match status" value="1"/>
</dbReference>
<comment type="similarity">
    <text evidence="1 5">Belongs to the metallo-dependent hydrolases superfamily. NagA family.</text>
</comment>
<dbReference type="InterPro" id="IPR011059">
    <property type="entry name" value="Metal-dep_hydrolase_composite"/>
</dbReference>
<dbReference type="PIRSF" id="PIRSF038994">
    <property type="entry name" value="NagA"/>
    <property type="match status" value="1"/>
</dbReference>
<dbReference type="SUPFAM" id="SSF51338">
    <property type="entry name" value="Composite domain of metallo-dependent hydrolases"/>
    <property type="match status" value="1"/>
</dbReference>
<organism evidence="10 11">
    <name type="scientific">Helicovermis profundi</name>
    <dbReference type="NCBI Taxonomy" id="3065157"/>
    <lineage>
        <taxon>Bacteria</taxon>
        <taxon>Bacillati</taxon>
        <taxon>Bacillota</taxon>
        <taxon>Clostridia</taxon>
        <taxon>Helicovermis</taxon>
    </lineage>
</organism>
<feature type="binding site" evidence="7">
    <location>
        <position position="142"/>
    </location>
    <ligand>
        <name>substrate</name>
    </ligand>
</feature>
<dbReference type="GO" id="GO:0046872">
    <property type="term" value="F:metal ion binding"/>
    <property type="evidence" value="ECO:0007669"/>
    <property type="project" value="UniProtKB-KW"/>
</dbReference>
<dbReference type="GO" id="GO:0006046">
    <property type="term" value="P:N-acetylglucosamine catabolic process"/>
    <property type="evidence" value="ECO:0007669"/>
    <property type="project" value="TreeGrafter"/>
</dbReference>
<evidence type="ECO:0000259" key="9">
    <source>
        <dbReference type="Pfam" id="PF01979"/>
    </source>
</evidence>
<feature type="active site" description="Proton donor/acceptor" evidence="6">
    <location>
        <position position="271"/>
    </location>
</feature>
<comment type="cofactor">
    <cofactor evidence="8">
        <name>a divalent metal cation</name>
        <dbReference type="ChEBI" id="CHEBI:60240"/>
    </cofactor>
    <text evidence="8">Binds 1 divalent metal cation per subunit.</text>
</comment>
<dbReference type="Gene3D" id="3.20.20.140">
    <property type="entry name" value="Metal-dependent hydrolases"/>
    <property type="match status" value="1"/>
</dbReference>
<feature type="binding site" evidence="7">
    <location>
        <position position="248"/>
    </location>
    <ligand>
        <name>substrate</name>
    </ligand>
</feature>
<dbReference type="SUPFAM" id="SSF51556">
    <property type="entry name" value="Metallo-dependent hydrolases"/>
    <property type="match status" value="1"/>
</dbReference>
<feature type="binding site" evidence="8">
    <location>
        <position position="131"/>
    </location>
    <ligand>
        <name>Zn(2+)</name>
        <dbReference type="ChEBI" id="CHEBI:29105"/>
    </ligand>
</feature>
<evidence type="ECO:0000256" key="3">
    <source>
        <dbReference type="ARBA" id="ARBA00022801"/>
    </source>
</evidence>
<sequence length="382" mass="42848">MKIFKNANLILEDKIIRSDLVFDEQILSFDIEDVNKNDIIQEINLDGKFVFPGFIDVHIHGSNGFDVMDRDENSIIEIAKSIVKSGVTSFLVATITDEFNNINNAILKVKKAIENEKNGKKYARILGVHLEGPFIDKEKKGAHNERWIIKADSSLLEIHKDIIKIITLAPNQNESEKLIKWAKENNIVISLGHSNATYEETIRAIEIGAKSFTHLFNAMSPLHHRRPGMIGACFNTDTFAEIIADNIHVNQNLYQMILKQKSDDKIMLITDAMRAQCLKKGTYLLGEFDVIVDETSARLKNGTLAGSVLKFDQALRNFKEYTSIDLIGLSKISSTNQAKLLGIYDKGYGSIKLNNLADFTVLDEKLNLCMTVIGGEIVYSVA</sequence>
<dbReference type="GO" id="GO:0008448">
    <property type="term" value="F:N-acetylglucosamine-6-phosphate deacetylase activity"/>
    <property type="evidence" value="ECO:0007669"/>
    <property type="project" value="InterPro"/>
</dbReference>
<feature type="domain" description="Amidohydrolase-related" evidence="9">
    <location>
        <begin position="49"/>
        <end position="378"/>
    </location>
</feature>
<evidence type="ECO:0000313" key="10">
    <source>
        <dbReference type="EMBL" id="BEP29735.1"/>
    </source>
</evidence>
<proteinExistence type="inferred from homology"/>
<dbReference type="AlphaFoldDB" id="A0AAU9EXA8"/>
<keyword evidence="2 8" id="KW-0479">Metal-binding</keyword>
<evidence type="ECO:0000256" key="1">
    <source>
        <dbReference type="ARBA" id="ARBA00010716"/>
    </source>
</evidence>
<evidence type="ECO:0000256" key="4">
    <source>
        <dbReference type="ARBA" id="ARBA00023277"/>
    </source>
</evidence>
<keyword evidence="11" id="KW-1185">Reference proteome</keyword>
<dbReference type="PANTHER" id="PTHR11113:SF14">
    <property type="entry name" value="N-ACETYLGLUCOSAMINE-6-PHOSPHATE DEACETYLASE"/>
    <property type="match status" value="1"/>
</dbReference>
<evidence type="ECO:0000256" key="8">
    <source>
        <dbReference type="PIRSR" id="PIRSR038994-3"/>
    </source>
</evidence>
<dbReference type="KEGG" id="hprf:HLPR_20660"/>